<dbReference type="AlphaFoldDB" id="A0A6L4WXY2"/>
<dbReference type="Pfam" id="PF13416">
    <property type="entry name" value="SBP_bac_8"/>
    <property type="match status" value="1"/>
</dbReference>
<name>A0A6L4WXY2_9BIFI</name>
<comment type="caution">
    <text evidence="2">The sequence shown here is derived from an EMBL/GenBank/DDBJ whole genome shotgun (WGS) entry which is preliminary data.</text>
</comment>
<evidence type="ECO:0000256" key="1">
    <source>
        <dbReference type="SAM" id="SignalP"/>
    </source>
</evidence>
<evidence type="ECO:0000313" key="2">
    <source>
        <dbReference type="EMBL" id="KAB8286903.1"/>
    </source>
</evidence>
<dbReference type="RefSeq" id="WP_239519440.1">
    <property type="nucleotide sequence ID" value="NZ_WBSM01000013.1"/>
</dbReference>
<proteinExistence type="predicted"/>
<feature type="signal peptide" evidence="1">
    <location>
        <begin position="1"/>
        <end position="20"/>
    </location>
</feature>
<dbReference type="PANTHER" id="PTHR43649">
    <property type="entry name" value="ARABINOSE-BINDING PROTEIN-RELATED"/>
    <property type="match status" value="1"/>
</dbReference>
<reference evidence="2 3" key="1">
    <citation type="submission" date="2019-10" db="EMBL/GenBank/DDBJ databases">
        <title>Characterization of the phylogenetic diversity of two novel species belonging to the genus Bifidobacterium: Bifidobacterium cebidarum sp. nov. and Bifidobacterium leontopitheci sp. nov.</title>
        <authorList>
            <person name="Lugli G.A."/>
            <person name="Duranti S."/>
            <person name="Milani C."/>
            <person name="Turroni F."/>
            <person name="Ventura M."/>
        </authorList>
    </citation>
    <scope>NUCLEOTIDE SEQUENCE [LARGE SCALE GENOMIC DNA]</scope>
    <source>
        <strain evidence="2 3">DSM 100688</strain>
    </source>
</reference>
<evidence type="ECO:0000313" key="3">
    <source>
        <dbReference type="Proteomes" id="UP000482084"/>
    </source>
</evidence>
<dbReference type="PANTHER" id="PTHR43649:SF32">
    <property type="entry name" value="SUGAR BINDING SECRETED PROTEIN"/>
    <property type="match status" value="1"/>
</dbReference>
<keyword evidence="1" id="KW-0732">Signal</keyword>
<feature type="chain" id="PRO_5038480415" evidence="1">
    <location>
        <begin position="21"/>
        <end position="430"/>
    </location>
</feature>
<dbReference type="InterPro" id="IPR050490">
    <property type="entry name" value="Bact_solute-bd_prot1"/>
</dbReference>
<organism evidence="2 3">
    <name type="scientific">Bifidobacterium ramosum</name>
    <dbReference type="NCBI Taxonomy" id="1798158"/>
    <lineage>
        <taxon>Bacteria</taxon>
        <taxon>Bacillati</taxon>
        <taxon>Actinomycetota</taxon>
        <taxon>Actinomycetes</taxon>
        <taxon>Bifidobacteriales</taxon>
        <taxon>Bifidobacteriaceae</taxon>
        <taxon>Bifidobacterium</taxon>
    </lineage>
</organism>
<dbReference type="InterPro" id="IPR006059">
    <property type="entry name" value="SBP"/>
</dbReference>
<gene>
    <name evidence="2" type="ORF">DSM100688_2016</name>
</gene>
<dbReference type="SUPFAM" id="SSF53850">
    <property type="entry name" value="Periplasmic binding protein-like II"/>
    <property type="match status" value="1"/>
</dbReference>
<keyword evidence="3" id="KW-1185">Reference proteome</keyword>
<protein>
    <submittedName>
        <fullName evidence="2">Sugar ABC transporter substrate-binding protein</fullName>
    </submittedName>
</protein>
<dbReference type="Gene3D" id="3.40.190.10">
    <property type="entry name" value="Periplasmic binding protein-like II"/>
    <property type="match status" value="1"/>
</dbReference>
<accession>A0A6L4WXY2</accession>
<dbReference type="PROSITE" id="PS51257">
    <property type="entry name" value="PROKAR_LIPOPROTEIN"/>
    <property type="match status" value="1"/>
</dbReference>
<dbReference type="Proteomes" id="UP000482084">
    <property type="component" value="Unassembled WGS sequence"/>
</dbReference>
<dbReference type="EMBL" id="WBSM01000013">
    <property type="protein sequence ID" value="KAB8286903.1"/>
    <property type="molecule type" value="Genomic_DNA"/>
</dbReference>
<sequence length="430" mass="46556">MKAKKIMALTASMAILMGVAACGSNSNSSSTTKDGKVVIKIQSFSGGLNFDEKGANLYAEYEKAHPNVKIEETAVASSDDARSAFNTAISSGTNAYDIYSADAAWMPSITAMPDKFVDLTSYTKDNDWLSWKEADAKSADGKLVGAGIDIGPTAVCYRSDLFAKAGLPTDRDEVAKLLGGDNADWDTYFKVGEQYHEKTGLPWYDSMAAVWGVMKTQVEEVYEKKDGTIVATDDTVKKLYDQLTATTDMSSHLTNWTDDWNAAFKTDDGFATTLCPSWLGNTIKGNTGEDFKGWDVADVAPGGGANQGGSFLVVPESSPNKDEAAKLAAWLTAPEQQVKAFKATGSFPSSKTAAEDPEIVDVTDSYFNNAPIGKIFSDRANAIKVAPYRGTRYYDLDTKFTDALSRVDVTREQTADQAWKQYVEDVKSLS</sequence>